<feature type="domain" description="YdbS-like PH" evidence="2">
    <location>
        <begin position="66"/>
        <end position="138"/>
    </location>
</feature>
<dbReference type="RefSeq" id="WP_336545810.1">
    <property type="nucleotide sequence ID" value="NZ_JBBBDM010000009.1"/>
</dbReference>
<evidence type="ECO:0000313" key="3">
    <source>
        <dbReference type="EMBL" id="MEI5688439.1"/>
    </source>
</evidence>
<sequence length="168" mass="19238">MIDSHRAADRLGTMVGTYDAERAVDSFRSSTNRWLFGSFTGWLTILSCAIGVGLVVIAVRWLQNLAAAYEITDQRLIVRRGLVMKSIDEIELYRIKDVRVDYSLVNQITDIGTITITSSDRTTGNAQFVLRDIPAARERREGIRKLVDRARRLRGVREMDIDDERDYR</sequence>
<keyword evidence="1" id="KW-0472">Membrane</keyword>
<evidence type="ECO:0000313" key="4">
    <source>
        <dbReference type="Proteomes" id="UP001367771"/>
    </source>
</evidence>
<evidence type="ECO:0000256" key="1">
    <source>
        <dbReference type="SAM" id="Phobius"/>
    </source>
</evidence>
<keyword evidence="1" id="KW-0812">Transmembrane</keyword>
<dbReference type="EMBL" id="JBBBDM010000009">
    <property type="protein sequence ID" value="MEI5688439.1"/>
    <property type="molecule type" value="Genomic_DNA"/>
</dbReference>
<keyword evidence="4" id="KW-1185">Reference proteome</keyword>
<gene>
    <name evidence="3" type="ORF">V8201_15210</name>
</gene>
<protein>
    <submittedName>
        <fullName evidence="3">PH domain-containing protein</fullName>
    </submittedName>
</protein>
<comment type="caution">
    <text evidence="3">The sequence shown here is derived from an EMBL/GenBank/DDBJ whole genome shotgun (WGS) entry which is preliminary data.</text>
</comment>
<dbReference type="PANTHER" id="PTHR37938:SF1">
    <property type="entry name" value="BLL0215 PROTEIN"/>
    <property type="match status" value="1"/>
</dbReference>
<dbReference type="InterPro" id="IPR005182">
    <property type="entry name" value="YdbS-like_PH"/>
</dbReference>
<dbReference type="Pfam" id="PF03703">
    <property type="entry name" value="bPH_2"/>
    <property type="match status" value="1"/>
</dbReference>
<name>A0ABU8H644_9SPHN</name>
<proteinExistence type="predicted"/>
<organism evidence="3 4">
    <name type="scientific">Sphingomonas kyungheensis</name>
    <dbReference type="NCBI Taxonomy" id="1069987"/>
    <lineage>
        <taxon>Bacteria</taxon>
        <taxon>Pseudomonadati</taxon>
        <taxon>Pseudomonadota</taxon>
        <taxon>Alphaproteobacteria</taxon>
        <taxon>Sphingomonadales</taxon>
        <taxon>Sphingomonadaceae</taxon>
        <taxon>Sphingomonas</taxon>
    </lineage>
</organism>
<dbReference type="PANTHER" id="PTHR37938">
    <property type="entry name" value="BLL0215 PROTEIN"/>
    <property type="match status" value="1"/>
</dbReference>
<dbReference type="Proteomes" id="UP001367771">
    <property type="component" value="Unassembled WGS sequence"/>
</dbReference>
<feature type="transmembrane region" description="Helical" evidence="1">
    <location>
        <begin position="34"/>
        <end position="59"/>
    </location>
</feature>
<evidence type="ECO:0000259" key="2">
    <source>
        <dbReference type="Pfam" id="PF03703"/>
    </source>
</evidence>
<keyword evidence="1" id="KW-1133">Transmembrane helix</keyword>
<accession>A0ABU8H644</accession>
<reference evidence="3 4" key="1">
    <citation type="journal article" date="2013" name="Int. J. Syst. Evol. Microbiol.">
        <title>Sphingomonas kyungheensis sp. nov., a bacterium with ginsenoside-converting activity isolated from soil of a ginseng field.</title>
        <authorList>
            <person name="Son H.M."/>
            <person name="Yang J.E."/>
            <person name="Park Y."/>
            <person name="Han C.K."/>
            <person name="Kim S.G."/>
            <person name="Kook M."/>
            <person name="Yi T.H."/>
        </authorList>
    </citation>
    <scope>NUCLEOTIDE SEQUENCE [LARGE SCALE GENOMIC DNA]</scope>
    <source>
        <strain evidence="3 4">LMG 26582</strain>
    </source>
</reference>